<name>A0A7Y0U6C0_9ACTO</name>
<dbReference type="Proteomes" id="UP001209486">
    <property type="component" value="Unassembled WGS sequence"/>
</dbReference>
<reference evidence="3 4" key="2">
    <citation type="submission" date="2020-04" db="EMBL/GenBank/DDBJ databases">
        <title>Antimicrobial susceptibility and clonality of vaginal-derived multi-drug resistant Mobiluncus isolates in China.</title>
        <authorList>
            <person name="Zhang X."/>
        </authorList>
    </citation>
    <scope>NUCLEOTIDE SEQUENCE [LARGE SCALE GENOMIC DNA]</scope>
    <source>
        <strain evidence="3 4">7</strain>
    </source>
</reference>
<sequence>MKEKIMEKNPKNIDNAAVAVDAGQDAGQSVGKWGKLSRFLAWKLRAEEGMATAEYAIGTLAAAAFAGLLLMIMKGGEIKDALQHIIQTALQI</sequence>
<feature type="transmembrane region" description="Helical" evidence="1">
    <location>
        <begin position="55"/>
        <end position="73"/>
    </location>
</feature>
<dbReference type="Proteomes" id="UP000582487">
    <property type="component" value="Unassembled WGS sequence"/>
</dbReference>
<dbReference type="AlphaFoldDB" id="A0A7Y0U6C0"/>
<comment type="caution">
    <text evidence="3">The sequence shown here is derived from an EMBL/GenBank/DDBJ whole genome shotgun (WGS) entry which is preliminary data.</text>
</comment>
<dbReference type="EMBL" id="JABCUV010000008">
    <property type="protein sequence ID" value="NMW93614.1"/>
    <property type="molecule type" value="Genomic_DNA"/>
</dbReference>
<accession>A0A7Y0U6C0</accession>
<keyword evidence="1" id="KW-0812">Transmembrane</keyword>
<keyword evidence="1" id="KW-1133">Transmembrane helix</keyword>
<evidence type="ECO:0000313" key="3">
    <source>
        <dbReference type="EMBL" id="NMW93614.1"/>
    </source>
</evidence>
<proteinExistence type="predicted"/>
<evidence type="ECO:0000313" key="5">
    <source>
        <dbReference type="Proteomes" id="UP001209486"/>
    </source>
</evidence>
<evidence type="ECO:0000313" key="4">
    <source>
        <dbReference type="Proteomes" id="UP000582487"/>
    </source>
</evidence>
<dbReference type="EMBL" id="VSZY01000001">
    <property type="protein sequence ID" value="MCU9967911.1"/>
    <property type="molecule type" value="Genomic_DNA"/>
</dbReference>
<reference evidence="2 5" key="1">
    <citation type="submission" date="2019-08" db="EMBL/GenBank/DDBJ databases">
        <title>Comparison of rpoB and gyrB Sequences from Mobiluncus Species and Development of a Multiplex PCR Method for Clinical Detection of Mobiluncus curtisii and Mobiluncus mulieris.</title>
        <authorList>
            <person name="Yang L."/>
            <person name="Shen Y."/>
            <person name="Xu G."/>
            <person name="Shu L.-B."/>
            <person name="Hu J."/>
            <person name="Zhang R."/>
            <person name="Wang Y."/>
            <person name="Zhou H.-W."/>
            <person name="Zhang X."/>
        </authorList>
    </citation>
    <scope>NUCLEOTIDE SEQUENCE [LARGE SCALE GENOMIC DNA]</scope>
    <source>
        <strain evidence="2 5">M26</strain>
    </source>
</reference>
<gene>
    <name evidence="2" type="ORF">FYZ43_00425</name>
    <name evidence="3" type="ORF">HHJ74_07895</name>
</gene>
<dbReference type="InterPro" id="IPR025338">
    <property type="entry name" value="DUF4244"/>
</dbReference>
<protein>
    <submittedName>
        <fullName evidence="3">DUF4244 domain-containing protein</fullName>
    </submittedName>
</protein>
<keyword evidence="1" id="KW-0472">Membrane</keyword>
<evidence type="ECO:0000313" key="2">
    <source>
        <dbReference type="EMBL" id="MCU9967911.1"/>
    </source>
</evidence>
<organism evidence="3 4">
    <name type="scientific">Mobiluncus mulieris</name>
    <dbReference type="NCBI Taxonomy" id="2052"/>
    <lineage>
        <taxon>Bacteria</taxon>
        <taxon>Bacillati</taxon>
        <taxon>Actinomycetota</taxon>
        <taxon>Actinomycetes</taxon>
        <taxon>Actinomycetales</taxon>
        <taxon>Actinomycetaceae</taxon>
        <taxon>Mobiluncus</taxon>
    </lineage>
</organism>
<dbReference type="Pfam" id="PF14029">
    <property type="entry name" value="DUF4244"/>
    <property type="match status" value="1"/>
</dbReference>
<evidence type="ECO:0000256" key="1">
    <source>
        <dbReference type="SAM" id="Phobius"/>
    </source>
</evidence>